<keyword evidence="10" id="KW-1185">Reference proteome</keyword>
<evidence type="ECO:0000259" key="8">
    <source>
        <dbReference type="Pfam" id="PF02870"/>
    </source>
</evidence>
<comment type="catalytic activity">
    <reaction evidence="1">
        <text>a 4-O-methyl-thymidine in DNA + L-cysteinyl-[protein] = a thymidine in DNA + S-methyl-L-cysteinyl-[protein]</text>
        <dbReference type="Rhea" id="RHEA:53428"/>
        <dbReference type="Rhea" id="RHEA-COMP:10131"/>
        <dbReference type="Rhea" id="RHEA-COMP:10132"/>
        <dbReference type="Rhea" id="RHEA-COMP:13555"/>
        <dbReference type="Rhea" id="RHEA-COMP:13556"/>
        <dbReference type="ChEBI" id="CHEBI:29950"/>
        <dbReference type="ChEBI" id="CHEBI:82612"/>
        <dbReference type="ChEBI" id="CHEBI:137386"/>
        <dbReference type="ChEBI" id="CHEBI:137387"/>
        <dbReference type="EC" id="2.1.1.63"/>
    </reaction>
</comment>
<accession>A0A1H9D2N2</accession>
<dbReference type="Proteomes" id="UP000198504">
    <property type="component" value="Unassembled WGS sequence"/>
</dbReference>
<dbReference type="SUPFAM" id="SSF53155">
    <property type="entry name" value="Methylated DNA-protein cysteine methyltransferase domain"/>
    <property type="match status" value="1"/>
</dbReference>
<dbReference type="Pfam" id="PF02870">
    <property type="entry name" value="Methyltransf_1N"/>
    <property type="match status" value="1"/>
</dbReference>
<keyword evidence="5" id="KW-0234">DNA repair</keyword>
<dbReference type="GO" id="GO:0006281">
    <property type="term" value="P:DNA repair"/>
    <property type="evidence" value="ECO:0007669"/>
    <property type="project" value="UniProtKB-KW"/>
</dbReference>
<evidence type="ECO:0000256" key="3">
    <source>
        <dbReference type="ARBA" id="ARBA00022679"/>
    </source>
</evidence>
<name>A0A1H9D2N2_9ACTN</name>
<dbReference type="Pfam" id="PF01035">
    <property type="entry name" value="DNA_binding_1"/>
    <property type="match status" value="1"/>
</dbReference>
<dbReference type="InterPro" id="IPR036388">
    <property type="entry name" value="WH-like_DNA-bd_sf"/>
</dbReference>
<dbReference type="PANTHER" id="PTHR10815:SF13">
    <property type="entry name" value="METHYLATED-DNA--PROTEIN-CYSTEINE METHYLTRANSFERASE"/>
    <property type="match status" value="1"/>
</dbReference>
<reference evidence="10" key="1">
    <citation type="submission" date="2016-10" db="EMBL/GenBank/DDBJ databases">
        <authorList>
            <person name="Varghese N."/>
            <person name="Submissions S."/>
        </authorList>
    </citation>
    <scope>NUCLEOTIDE SEQUENCE [LARGE SCALE GENOMIC DNA]</scope>
    <source>
        <strain evidence="10">CGMCC 4.6856</strain>
    </source>
</reference>
<evidence type="ECO:0000256" key="2">
    <source>
        <dbReference type="ARBA" id="ARBA00022603"/>
    </source>
</evidence>
<proteinExistence type="predicted"/>
<evidence type="ECO:0000256" key="4">
    <source>
        <dbReference type="ARBA" id="ARBA00022763"/>
    </source>
</evidence>
<dbReference type="EMBL" id="FOFA01000002">
    <property type="protein sequence ID" value="SEQ07732.1"/>
    <property type="molecule type" value="Genomic_DNA"/>
</dbReference>
<dbReference type="CDD" id="cd06445">
    <property type="entry name" value="ATase"/>
    <property type="match status" value="1"/>
</dbReference>
<evidence type="ECO:0000313" key="9">
    <source>
        <dbReference type="EMBL" id="SEQ07732.1"/>
    </source>
</evidence>
<dbReference type="InterPro" id="IPR001497">
    <property type="entry name" value="MethylDNA_cys_MeTrfase_AS"/>
</dbReference>
<dbReference type="PROSITE" id="PS00374">
    <property type="entry name" value="MGMT"/>
    <property type="match status" value="1"/>
</dbReference>
<dbReference type="PANTHER" id="PTHR10815">
    <property type="entry name" value="METHYLATED-DNA--PROTEIN-CYSTEINE METHYLTRANSFERASE"/>
    <property type="match status" value="1"/>
</dbReference>
<keyword evidence="4" id="KW-0227">DNA damage</keyword>
<dbReference type="GO" id="GO:0032259">
    <property type="term" value="P:methylation"/>
    <property type="evidence" value="ECO:0007669"/>
    <property type="project" value="UniProtKB-KW"/>
</dbReference>
<comment type="catalytic activity">
    <reaction evidence="6">
        <text>a 6-O-methyl-2'-deoxyguanosine in DNA + L-cysteinyl-[protein] = S-methyl-L-cysteinyl-[protein] + a 2'-deoxyguanosine in DNA</text>
        <dbReference type="Rhea" id="RHEA:24000"/>
        <dbReference type="Rhea" id="RHEA-COMP:10131"/>
        <dbReference type="Rhea" id="RHEA-COMP:10132"/>
        <dbReference type="Rhea" id="RHEA-COMP:11367"/>
        <dbReference type="Rhea" id="RHEA-COMP:11368"/>
        <dbReference type="ChEBI" id="CHEBI:29950"/>
        <dbReference type="ChEBI" id="CHEBI:82612"/>
        <dbReference type="ChEBI" id="CHEBI:85445"/>
        <dbReference type="ChEBI" id="CHEBI:85448"/>
        <dbReference type="EC" id="2.1.1.63"/>
    </reaction>
</comment>
<evidence type="ECO:0000256" key="6">
    <source>
        <dbReference type="ARBA" id="ARBA00049348"/>
    </source>
</evidence>
<dbReference type="GO" id="GO:0003908">
    <property type="term" value="F:methylated-DNA-[protein]-cysteine S-methyltransferase activity"/>
    <property type="evidence" value="ECO:0007669"/>
    <property type="project" value="UniProtKB-EC"/>
</dbReference>
<evidence type="ECO:0000256" key="5">
    <source>
        <dbReference type="ARBA" id="ARBA00023204"/>
    </source>
</evidence>
<gene>
    <name evidence="9" type="ORF">SAMN05421756_102416</name>
</gene>
<dbReference type="Gene3D" id="1.10.10.10">
    <property type="entry name" value="Winged helix-like DNA-binding domain superfamily/Winged helix DNA-binding domain"/>
    <property type="match status" value="1"/>
</dbReference>
<dbReference type="InterPro" id="IPR014048">
    <property type="entry name" value="MethylDNA_cys_MeTrfase_DNA-bd"/>
</dbReference>
<dbReference type="InterPro" id="IPR036217">
    <property type="entry name" value="MethylDNA_cys_MeTrfase_DNAb"/>
</dbReference>
<dbReference type="InterPro" id="IPR008332">
    <property type="entry name" value="MethylG_MeTrfase_N"/>
</dbReference>
<dbReference type="RefSeq" id="WP_232506143.1">
    <property type="nucleotide sequence ID" value="NZ_FOFA01000002.1"/>
</dbReference>
<organism evidence="9 10">
    <name type="scientific">Microlunatus flavus</name>
    <dbReference type="NCBI Taxonomy" id="1036181"/>
    <lineage>
        <taxon>Bacteria</taxon>
        <taxon>Bacillati</taxon>
        <taxon>Actinomycetota</taxon>
        <taxon>Actinomycetes</taxon>
        <taxon>Propionibacteriales</taxon>
        <taxon>Propionibacteriaceae</taxon>
        <taxon>Microlunatus</taxon>
    </lineage>
</organism>
<sequence>MNPLFHDAYDTQVGVVGILAGPAGLRRLGWGLEQGDASRDPDETVQLVLGQLREYFAGQRGDFDLPLDLPPLEPTTLAVLMALRELRCGETVTYAGLARRSGTGVPARAIGSIMAANPVPLVIPCHRVVAADGLGGFSGGEPGHELETKRWLLEHEGALPPVLV</sequence>
<dbReference type="STRING" id="1036181.SAMN05421756_102416"/>
<dbReference type="Gene3D" id="3.30.160.70">
    <property type="entry name" value="Methylated DNA-protein cysteine methyltransferase domain"/>
    <property type="match status" value="1"/>
</dbReference>
<keyword evidence="3 9" id="KW-0808">Transferase</keyword>
<keyword evidence="2 9" id="KW-0489">Methyltransferase</keyword>
<feature type="domain" description="Methylated-DNA-[protein]-cysteine S-methyltransferase DNA binding" evidence="7">
    <location>
        <begin position="77"/>
        <end position="158"/>
    </location>
</feature>
<evidence type="ECO:0000256" key="1">
    <source>
        <dbReference type="ARBA" id="ARBA00001286"/>
    </source>
</evidence>
<dbReference type="SUPFAM" id="SSF46767">
    <property type="entry name" value="Methylated DNA-protein cysteine methyltransferase, C-terminal domain"/>
    <property type="match status" value="1"/>
</dbReference>
<dbReference type="NCBIfam" id="TIGR00589">
    <property type="entry name" value="ogt"/>
    <property type="match status" value="1"/>
</dbReference>
<evidence type="ECO:0000259" key="7">
    <source>
        <dbReference type="Pfam" id="PF01035"/>
    </source>
</evidence>
<dbReference type="InterPro" id="IPR036631">
    <property type="entry name" value="MGMT_N_sf"/>
</dbReference>
<evidence type="ECO:0000313" key="10">
    <source>
        <dbReference type="Proteomes" id="UP000198504"/>
    </source>
</evidence>
<dbReference type="AlphaFoldDB" id="A0A1H9D2N2"/>
<protein>
    <submittedName>
        <fullName evidence="9">Methylated-DNA-[protein]-cysteine S-methyltransferase</fullName>
    </submittedName>
</protein>
<feature type="domain" description="Methylguanine DNA methyltransferase ribonuclease-like" evidence="8">
    <location>
        <begin position="7"/>
        <end position="69"/>
    </location>
</feature>